<keyword evidence="2" id="KW-0472">Membrane</keyword>
<sequence length="162" mass="17972">MIAGETEMLLADHVGDDTYDEFLFFGNKEKRAKRRAARKARRAKRRSNPKRIARRQKRRNFFSQLGQAYRDLGGGAAIGGAVDTIISKPAPIQIPELYGAPNNETPSDFRVGFGNERTKETPKKDTTTTTILYVALGVVVVGGIGVLAYQAQKNKYVRINQG</sequence>
<keyword evidence="2" id="KW-1133">Transmembrane helix</keyword>
<reference evidence="3 4" key="1">
    <citation type="submission" date="2019-06" db="EMBL/GenBank/DDBJ databases">
        <authorList>
            <person name="Meng X."/>
        </authorList>
    </citation>
    <scope>NUCLEOTIDE SEQUENCE [LARGE SCALE GENOMIC DNA]</scope>
    <source>
        <strain evidence="3 4">M625</strain>
    </source>
</reference>
<organism evidence="3 4">
    <name type="scientific">Aquimarina algicola</name>
    <dbReference type="NCBI Taxonomy" id="2589995"/>
    <lineage>
        <taxon>Bacteria</taxon>
        <taxon>Pseudomonadati</taxon>
        <taxon>Bacteroidota</taxon>
        <taxon>Flavobacteriia</taxon>
        <taxon>Flavobacteriales</taxon>
        <taxon>Flavobacteriaceae</taxon>
        <taxon>Aquimarina</taxon>
    </lineage>
</organism>
<evidence type="ECO:0000313" key="3">
    <source>
        <dbReference type="EMBL" id="TPN87132.1"/>
    </source>
</evidence>
<name>A0A504JEN2_9FLAO</name>
<evidence type="ECO:0000313" key="4">
    <source>
        <dbReference type="Proteomes" id="UP000315540"/>
    </source>
</evidence>
<accession>A0A504JEN2</accession>
<comment type="caution">
    <text evidence="3">The sequence shown here is derived from an EMBL/GenBank/DDBJ whole genome shotgun (WGS) entry which is preliminary data.</text>
</comment>
<protein>
    <submittedName>
        <fullName evidence="3">Uncharacterized protein</fullName>
    </submittedName>
</protein>
<dbReference type="AlphaFoldDB" id="A0A504JEN2"/>
<dbReference type="OrthoDB" id="1439752at2"/>
<feature type="region of interest" description="Disordered" evidence="1">
    <location>
        <begin position="37"/>
        <end position="56"/>
    </location>
</feature>
<keyword evidence="2" id="KW-0812">Transmembrane</keyword>
<evidence type="ECO:0000256" key="2">
    <source>
        <dbReference type="SAM" id="Phobius"/>
    </source>
</evidence>
<dbReference type="Proteomes" id="UP000315540">
    <property type="component" value="Unassembled WGS sequence"/>
</dbReference>
<keyword evidence="4" id="KW-1185">Reference proteome</keyword>
<gene>
    <name evidence="3" type="ORF">FHK87_05945</name>
</gene>
<feature type="transmembrane region" description="Helical" evidence="2">
    <location>
        <begin position="131"/>
        <end position="149"/>
    </location>
</feature>
<dbReference type="RefSeq" id="WP_140591376.1">
    <property type="nucleotide sequence ID" value="NZ_VFWZ01000002.1"/>
</dbReference>
<proteinExistence type="predicted"/>
<dbReference type="EMBL" id="VFWZ01000002">
    <property type="protein sequence ID" value="TPN87132.1"/>
    <property type="molecule type" value="Genomic_DNA"/>
</dbReference>
<evidence type="ECO:0000256" key="1">
    <source>
        <dbReference type="SAM" id="MobiDB-lite"/>
    </source>
</evidence>